<organism evidence="8 9">
    <name type="scientific">Myxococcus fulvus (strain ATCC BAA-855 / HW-1)</name>
    <dbReference type="NCBI Taxonomy" id="483219"/>
    <lineage>
        <taxon>Bacteria</taxon>
        <taxon>Pseudomonadati</taxon>
        <taxon>Myxococcota</taxon>
        <taxon>Myxococcia</taxon>
        <taxon>Myxococcales</taxon>
        <taxon>Cystobacterineae</taxon>
        <taxon>Myxococcaceae</taxon>
        <taxon>Myxococcus</taxon>
    </lineage>
</organism>
<evidence type="ECO:0000256" key="1">
    <source>
        <dbReference type="ARBA" id="ARBA00006622"/>
    </source>
</evidence>
<dbReference type="InterPro" id="IPR011051">
    <property type="entry name" value="RmlC_Cupin_sf"/>
</dbReference>
<dbReference type="EMBL" id="CP002830">
    <property type="protein sequence ID" value="AEI62738.1"/>
    <property type="molecule type" value="Genomic_DNA"/>
</dbReference>
<evidence type="ECO:0000256" key="5">
    <source>
        <dbReference type="ARBA" id="ARBA00023004"/>
    </source>
</evidence>
<keyword evidence="2 6" id="KW-0479">Metal-binding</keyword>
<evidence type="ECO:0000256" key="2">
    <source>
        <dbReference type="ARBA" id="ARBA00022723"/>
    </source>
</evidence>
<feature type="binding site" evidence="6">
    <location>
        <position position="125"/>
    </location>
    <ligand>
        <name>Fe cation</name>
        <dbReference type="ChEBI" id="CHEBI:24875"/>
        <note>catalytic</note>
    </ligand>
</feature>
<dbReference type="KEGG" id="mfu:LILAB_04065"/>
<evidence type="ECO:0000313" key="9">
    <source>
        <dbReference type="Proteomes" id="UP000000488"/>
    </source>
</evidence>
<feature type="binding site" evidence="6">
    <location>
        <position position="77"/>
    </location>
    <ligand>
        <name>Fe cation</name>
        <dbReference type="ChEBI" id="CHEBI:24875"/>
        <note>catalytic</note>
    </ligand>
</feature>
<dbReference type="PANTHER" id="PTHR12918">
    <property type="entry name" value="CYSTEINE DIOXYGENASE"/>
    <property type="match status" value="1"/>
</dbReference>
<comment type="similarity">
    <text evidence="1">Belongs to the cysteine dioxygenase family.</text>
</comment>
<dbReference type="HOGENOM" id="CLU_1480527_0_0_7"/>
<dbReference type="Pfam" id="PF05995">
    <property type="entry name" value="CDO_I"/>
    <property type="match status" value="1"/>
</dbReference>
<dbReference type="AlphaFoldDB" id="F8CKS3"/>
<dbReference type="Proteomes" id="UP000000488">
    <property type="component" value="Chromosome"/>
</dbReference>
<dbReference type="InterPro" id="IPR014710">
    <property type="entry name" value="RmlC-like_jellyroll"/>
</dbReference>
<feature type="binding site" evidence="6">
    <location>
        <position position="75"/>
    </location>
    <ligand>
        <name>Fe cation</name>
        <dbReference type="ChEBI" id="CHEBI:24875"/>
        <note>catalytic</note>
    </ligand>
</feature>
<gene>
    <name evidence="8" type="ordered locus">LILAB_04065</name>
</gene>
<evidence type="ECO:0000256" key="7">
    <source>
        <dbReference type="SAM" id="MobiDB-lite"/>
    </source>
</evidence>
<name>F8CKS3_MYXFH</name>
<evidence type="ECO:0000256" key="6">
    <source>
        <dbReference type="PIRSR" id="PIRSR610300-51"/>
    </source>
</evidence>
<dbReference type="STRING" id="483219.LILAB_04065"/>
<keyword evidence="4" id="KW-0560">Oxidoreductase</keyword>
<dbReference type="eggNOG" id="COG5553">
    <property type="taxonomic scope" value="Bacteria"/>
</dbReference>
<evidence type="ECO:0000256" key="3">
    <source>
        <dbReference type="ARBA" id="ARBA00022964"/>
    </source>
</evidence>
<proteinExistence type="inferred from homology"/>
<dbReference type="Gene3D" id="2.60.120.10">
    <property type="entry name" value="Jelly Rolls"/>
    <property type="match status" value="1"/>
</dbReference>
<dbReference type="SUPFAM" id="SSF51182">
    <property type="entry name" value="RmlC-like cupins"/>
    <property type="match status" value="1"/>
</dbReference>
<keyword evidence="3 8" id="KW-0223">Dioxygenase</keyword>
<accession>F8CKS3</accession>
<feature type="region of interest" description="Disordered" evidence="7">
    <location>
        <begin position="158"/>
        <end position="182"/>
    </location>
</feature>
<evidence type="ECO:0000256" key="4">
    <source>
        <dbReference type="ARBA" id="ARBA00023002"/>
    </source>
</evidence>
<protein>
    <submittedName>
        <fullName evidence="8">Cysteine dioxygenase</fullName>
    </submittedName>
</protein>
<dbReference type="CDD" id="cd10548">
    <property type="entry name" value="cupin_CDO"/>
    <property type="match status" value="1"/>
</dbReference>
<keyword evidence="5 6" id="KW-0408">Iron</keyword>
<dbReference type="GO" id="GO:0016702">
    <property type="term" value="F:oxidoreductase activity, acting on single donors with incorporation of molecular oxygen, incorporation of two atoms of oxygen"/>
    <property type="evidence" value="ECO:0007669"/>
    <property type="project" value="InterPro"/>
</dbReference>
<sequence length="182" mass="19863">MAAALLGWSLPERPDAVVSVAWLVERLRSSRVDWGLLEKLVRFEPAGYARQTLARTPACELLLISWLPGQASRVHDHGGSGGASWLVRGALRETRYAWAGDRLAPDVVVGASEGDVLVELPDTIHRIDNASRHGAVSLHLYAPPLRGMTSYEEARLARETLRPPRPPAGSGGPGRRRRPRAT</sequence>
<dbReference type="GO" id="GO:0008198">
    <property type="term" value="F:ferrous iron binding"/>
    <property type="evidence" value="ECO:0007669"/>
    <property type="project" value="TreeGrafter"/>
</dbReference>
<reference evidence="8 9" key="1">
    <citation type="journal article" date="2011" name="J. Bacteriol.">
        <title>Genome sequence of the halotolerant marine bacterium Myxococcus fulvus HW-1.</title>
        <authorList>
            <person name="Li Z.F."/>
            <person name="Li X."/>
            <person name="Liu H."/>
            <person name="Liu X."/>
            <person name="Han K."/>
            <person name="Wu Z.H."/>
            <person name="Hu W."/>
            <person name="Li F.F."/>
            <person name="Li Y.Z."/>
        </authorList>
    </citation>
    <scope>NUCLEOTIDE SEQUENCE [LARGE SCALE GENOMIC DNA]</scope>
    <source>
        <strain evidence="9">ATCC BAA-855 / HW-1</strain>
    </source>
</reference>
<evidence type="ECO:0000313" key="8">
    <source>
        <dbReference type="EMBL" id="AEI62738.1"/>
    </source>
</evidence>
<dbReference type="PANTHER" id="PTHR12918:SF1">
    <property type="entry name" value="CYSTEINE DIOXYGENASE TYPE 1"/>
    <property type="match status" value="1"/>
</dbReference>
<dbReference type="InterPro" id="IPR010300">
    <property type="entry name" value="CDO_1"/>
</dbReference>